<dbReference type="GO" id="GO:0005886">
    <property type="term" value="C:plasma membrane"/>
    <property type="evidence" value="ECO:0007669"/>
    <property type="project" value="UniProtKB-SubCell"/>
</dbReference>
<feature type="transmembrane region" description="Helical" evidence="6">
    <location>
        <begin position="6"/>
        <end position="28"/>
    </location>
</feature>
<organism evidence="7 8">
    <name type="scientific">Corynebacterium qintianiae</name>
    <dbReference type="NCBI Taxonomy" id="2709392"/>
    <lineage>
        <taxon>Bacteria</taxon>
        <taxon>Bacillati</taxon>
        <taxon>Actinomycetota</taxon>
        <taxon>Actinomycetes</taxon>
        <taxon>Mycobacteriales</taxon>
        <taxon>Corynebacteriaceae</taxon>
        <taxon>Corynebacterium</taxon>
    </lineage>
</organism>
<evidence type="ECO:0000256" key="3">
    <source>
        <dbReference type="ARBA" id="ARBA00022692"/>
    </source>
</evidence>
<dbReference type="InterPro" id="IPR001123">
    <property type="entry name" value="LeuE-type"/>
</dbReference>
<comment type="subcellular location">
    <subcellularLocation>
        <location evidence="1">Cell membrane</location>
        <topology evidence="1">Multi-pass membrane protein</topology>
    </subcellularLocation>
</comment>
<name>A0A7T0KP70_9CORY</name>
<sequence>MSPGDLAVIVGLNLVGAASPGPDVVLVTRTATRSRRHARAVAAGVLVGVLLWCTLTVLGAAAMLHAFPWMLTALQVVGGLVLVAMGLANVAQGWRDRRNPPMDAAEAESRLGTLRRSFVRGLSTNVSNPKIVFALTAMIAPLLPANPSPATAAVVILALWLSTVAVFALLSQVVSTRRVQRRLFAAGPYIDIGAGGFFIAVGALVFLRGILATM</sequence>
<feature type="transmembrane region" description="Helical" evidence="6">
    <location>
        <begin position="69"/>
        <end position="91"/>
    </location>
</feature>
<reference evidence="7 8" key="1">
    <citation type="submission" date="2020-11" db="EMBL/GenBank/DDBJ databases">
        <title>Corynebacterium sp. MC1420.</title>
        <authorList>
            <person name="Zhou J."/>
        </authorList>
    </citation>
    <scope>NUCLEOTIDE SEQUENCE [LARGE SCALE GENOMIC DNA]</scope>
    <source>
        <strain evidence="7 8">MC1420</strain>
    </source>
</reference>
<feature type="transmembrane region" description="Helical" evidence="6">
    <location>
        <begin position="183"/>
        <end position="207"/>
    </location>
</feature>
<dbReference type="GO" id="GO:0015171">
    <property type="term" value="F:amino acid transmembrane transporter activity"/>
    <property type="evidence" value="ECO:0007669"/>
    <property type="project" value="TreeGrafter"/>
</dbReference>
<dbReference type="Pfam" id="PF01810">
    <property type="entry name" value="LysE"/>
    <property type="match status" value="1"/>
</dbReference>
<dbReference type="AlphaFoldDB" id="A0A7T0KP70"/>
<evidence type="ECO:0000256" key="4">
    <source>
        <dbReference type="ARBA" id="ARBA00022989"/>
    </source>
</evidence>
<dbReference type="KEGG" id="cqn:G7Y29_08155"/>
<keyword evidence="8" id="KW-1185">Reference proteome</keyword>
<feature type="transmembrane region" description="Helical" evidence="6">
    <location>
        <begin position="126"/>
        <end position="144"/>
    </location>
</feature>
<feature type="transmembrane region" description="Helical" evidence="6">
    <location>
        <begin position="150"/>
        <end position="171"/>
    </location>
</feature>
<gene>
    <name evidence="7" type="ORF">G7Y29_08155</name>
</gene>
<feature type="transmembrane region" description="Helical" evidence="6">
    <location>
        <begin position="40"/>
        <end position="63"/>
    </location>
</feature>
<proteinExistence type="predicted"/>
<dbReference type="PANTHER" id="PTHR30086:SF17">
    <property type="entry name" value="LYSE FAMILY TRANSLOCATOR"/>
    <property type="match status" value="1"/>
</dbReference>
<evidence type="ECO:0000313" key="7">
    <source>
        <dbReference type="EMBL" id="QPK84338.1"/>
    </source>
</evidence>
<evidence type="ECO:0000256" key="1">
    <source>
        <dbReference type="ARBA" id="ARBA00004651"/>
    </source>
</evidence>
<keyword evidence="2" id="KW-1003">Cell membrane</keyword>
<keyword evidence="3 6" id="KW-0812">Transmembrane</keyword>
<dbReference type="PANTHER" id="PTHR30086">
    <property type="entry name" value="ARGININE EXPORTER PROTEIN ARGO"/>
    <property type="match status" value="1"/>
</dbReference>
<evidence type="ECO:0000256" key="2">
    <source>
        <dbReference type="ARBA" id="ARBA00022475"/>
    </source>
</evidence>
<dbReference type="Proteomes" id="UP000594586">
    <property type="component" value="Chromosome"/>
</dbReference>
<accession>A0A7T0KP70</accession>
<dbReference type="EMBL" id="CP064955">
    <property type="protein sequence ID" value="QPK84338.1"/>
    <property type="molecule type" value="Genomic_DNA"/>
</dbReference>
<evidence type="ECO:0000313" key="8">
    <source>
        <dbReference type="Proteomes" id="UP000594586"/>
    </source>
</evidence>
<protein>
    <submittedName>
        <fullName evidence="7">LysE family translocator</fullName>
    </submittedName>
</protein>
<keyword evidence="5 6" id="KW-0472">Membrane</keyword>
<evidence type="ECO:0000256" key="6">
    <source>
        <dbReference type="SAM" id="Phobius"/>
    </source>
</evidence>
<keyword evidence="4 6" id="KW-1133">Transmembrane helix</keyword>
<evidence type="ECO:0000256" key="5">
    <source>
        <dbReference type="ARBA" id="ARBA00023136"/>
    </source>
</evidence>